<feature type="transmembrane region" description="Helical" evidence="8">
    <location>
        <begin position="153"/>
        <end position="173"/>
    </location>
</feature>
<feature type="transmembrane region" description="Helical" evidence="8">
    <location>
        <begin position="12"/>
        <end position="29"/>
    </location>
</feature>
<dbReference type="Gene3D" id="3.40.720.10">
    <property type="entry name" value="Alkaline Phosphatase, subunit A"/>
    <property type="match status" value="1"/>
</dbReference>
<dbReference type="CDD" id="cd16017">
    <property type="entry name" value="LptA"/>
    <property type="match status" value="1"/>
</dbReference>
<evidence type="ECO:0000256" key="5">
    <source>
        <dbReference type="ARBA" id="ARBA00022692"/>
    </source>
</evidence>
<dbReference type="InterPro" id="IPR000917">
    <property type="entry name" value="Sulfatase_N"/>
</dbReference>
<comment type="subcellular location">
    <subcellularLocation>
        <location evidence="1">Cell inner membrane</location>
        <topology evidence="1">Multi-pass membrane protein</topology>
    </subcellularLocation>
</comment>
<feature type="domain" description="Sulfatase N-terminal" evidence="9">
    <location>
        <begin position="348"/>
        <end position="634"/>
    </location>
</feature>
<feature type="transmembrane region" description="Helical" evidence="8">
    <location>
        <begin position="73"/>
        <end position="92"/>
    </location>
</feature>
<dbReference type="GO" id="GO:0009244">
    <property type="term" value="P:lipopolysaccharide core region biosynthetic process"/>
    <property type="evidence" value="ECO:0007669"/>
    <property type="project" value="TreeGrafter"/>
</dbReference>
<organism evidence="11">
    <name type="scientific">Magnetococcus massalia (strain MO-1)</name>
    <dbReference type="NCBI Taxonomy" id="451514"/>
    <lineage>
        <taxon>Bacteria</taxon>
        <taxon>Pseudomonadati</taxon>
        <taxon>Pseudomonadota</taxon>
        <taxon>Magnetococcia</taxon>
        <taxon>Magnetococcales</taxon>
        <taxon>Magnetococcaceae</taxon>
        <taxon>Magnetococcus</taxon>
    </lineage>
</organism>
<evidence type="ECO:0000256" key="2">
    <source>
        <dbReference type="ARBA" id="ARBA00022475"/>
    </source>
</evidence>
<keyword evidence="2" id="KW-1003">Cell membrane</keyword>
<dbReference type="InterPro" id="IPR058130">
    <property type="entry name" value="PEA_transf_C"/>
</dbReference>
<dbReference type="Pfam" id="PF08019">
    <property type="entry name" value="EptA_B_N"/>
    <property type="match status" value="1"/>
</dbReference>
<keyword evidence="6 8" id="KW-1133">Transmembrane helix</keyword>
<dbReference type="GO" id="GO:0005886">
    <property type="term" value="C:plasma membrane"/>
    <property type="evidence" value="ECO:0007669"/>
    <property type="project" value="UniProtKB-SubCell"/>
</dbReference>
<proteinExistence type="predicted"/>
<keyword evidence="3" id="KW-0997">Cell inner membrane</keyword>
<feature type="transmembrane region" description="Helical" evidence="8">
    <location>
        <begin position="215"/>
        <end position="236"/>
    </location>
</feature>
<feature type="transmembrane region" description="Helical" evidence="8">
    <location>
        <begin position="281"/>
        <end position="301"/>
    </location>
</feature>
<evidence type="ECO:0000256" key="7">
    <source>
        <dbReference type="ARBA" id="ARBA00023136"/>
    </source>
</evidence>
<accession>A0A1S7LC14</accession>
<dbReference type="InterPro" id="IPR040423">
    <property type="entry name" value="PEA_transferase"/>
</dbReference>
<keyword evidence="7 8" id="KW-0472">Membrane</keyword>
<feature type="transmembrane region" description="Helical" evidence="8">
    <location>
        <begin position="185"/>
        <end position="203"/>
    </location>
</feature>
<feature type="transmembrane region" description="Helical" evidence="8">
    <location>
        <begin position="49"/>
        <end position="66"/>
    </location>
</feature>
<keyword evidence="5 8" id="KW-0812">Transmembrane</keyword>
<dbReference type="Pfam" id="PF00884">
    <property type="entry name" value="Sulfatase"/>
    <property type="match status" value="1"/>
</dbReference>
<gene>
    <name evidence="11" type="ORF">MAGMO_0015</name>
</gene>
<evidence type="ECO:0000256" key="6">
    <source>
        <dbReference type="ARBA" id="ARBA00022989"/>
    </source>
</evidence>
<dbReference type="SUPFAM" id="SSF53649">
    <property type="entry name" value="Alkaline phosphatase-like"/>
    <property type="match status" value="1"/>
</dbReference>
<evidence type="ECO:0008006" key="12">
    <source>
        <dbReference type="Google" id="ProtNLM"/>
    </source>
</evidence>
<evidence type="ECO:0000256" key="4">
    <source>
        <dbReference type="ARBA" id="ARBA00022679"/>
    </source>
</evidence>
<dbReference type="EMBL" id="LO017727">
    <property type="protein sequence ID" value="CRH04232.1"/>
    <property type="molecule type" value="Genomic_DNA"/>
</dbReference>
<keyword evidence="4" id="KW-0808">Transferase</keyword>
<protein>
    <recommendedName>
        <fullName evidence="12">Sulfatase N-terminal domain-containing protein</fullName>
    </recommendedName>
</protein>
<reference evidence="11" key="1">
    <citation type="submission" date="2015-04" db="EMBL/GenBank/DDBJ databases">
        <authorList>
            <person name="Syromyatnikov M.Y."/>
            <person name="Popov V.N."/>
        </authorList>
    </citation>
    <scope>NUCLEOTIDE SEQUENCE</scope>
    <source>
        <strain evidence="11">MO-1</strain>
    </source>
</reference>
<evidence type="ECO:0000313" key="11">
    <source>
        <dbReference type="EMBL" id="CRH04232.1"/>
    </source>
</evidence>
<evidence type="ECO:0000256" key="3">
    <source>
        <dbReference type="ARBA" id="ARBA00022519"/>
    </source>
</evidence>
<feature type="transmembrane region" description="Helical" evidence="8">
    <location>
        <begin position="242"/>
        <end position="260"/>
    </location>
</feature>
<evidence type="ECO:0000259" key="10">
    <source>
        <dbReference type="Pfam" id="PF08019"/>
    </source>
</evidence>
<dbReference type="InterPro" id="IPR017850">
    <property type="entry name" value="Alkaline_phosphatase_core_sf"/>
</dbReference>
<evidence type="ECO:0000259" key="9">
    <source>
        <dbReference type="Pfam" id="PF00884"/>
    </source>
</evidence>
<dbReference type="GO" id="GO:0016776">
    <property type="term" value="F:phosphotransferase activity, phosphate group as acceptor"/>
    <property type="evidence" value="ECO:0007669"/>
    <property type="project" value="TreeGrafter"/>
</dbReference>
<feature type="transmembrane region" description="Helical" evidence="8">
    <location>
        <begin position="122"/>
        <end position="141"/>
    </location>
</feature>
<name>A0A1S7LC14_MAGMO</name>
<evidence type="ECO:0000256" key="1">
    <source>
        <dbReference type="ARBA" id="ARBA00004429"/>
    </source>
</evidence>
<evidence type="ECO:0000256" key="8">
    <source>
        <dbReference type="SAM" id="Phobius"/>
    </source>
</evidence>
<dbReference type="AlphaFoldDB" id="A0A1S7LC14"/>
<dbReference type="InterPro" id="IPR012549">
    <property type="entry name" value="EptA-like_N"/>
</dbReference>
<dbReference type="PANTHER" id="PTHR30443:SF0">
    <property type="entry name" value="PHOSPHOETHANOLAMINE TRANSFERASE EPTA"/>
    <property type="match status" value="1"/>
</dbReference>
<sequence length="659" mass="75653">MPGTYRTPYSQPSIFHWLLLATALLFLAAQRGELWEMWHFEGIITWESYLSLATSLAACLLLVMVLSLWRPLLLLFLPITFIALTASNYFYLHFNVVTNANSIGALWETHWFEAREFLTSQLLLELSVAALVSLLLLRWALHIIPSRPISEQFDLLKGLALLFIGPLLLLLLNPELRWLVRWEELPRLDLFSLIATLFIYVILKQTTIALRHPLFIPGVLITLWLLLLLLGLSAPYHDAYRASVWMILASGLFLPLWGELQQSAPSDIAAKKTRSGNQRRSLIQLTTLTLFASSSLMVNLFNLPPFTILGAHLDYLAQKERLFKALKEKKSIADLPSQFTQRGDDPLTIVIIVGESSRGDRFQLNGYHRPTNPLLMQQKNLTSFPLAFSCYPSTRFAVPCMFTSTHRETLAKLGSESSLIDLFNKHGFESYWLSMAYRYSSIDMEITVVSEDVKHIRHISPVHMHDPENLYDEALLPWLDQSLAAEPKRNKLIILHTMGSHWSYDLRYPDTFRHFEPTCPGYIAIKECHLDDLSNAYDNSIRYTDFVINQVISRLREKQAMVIYTSDHGQSLGEDGFYTHGNEDRWEQWHIPFIWWFSQPFKALYPQQVEALASKRQLTISHDHLFHSLLNCAGLDSSVVDQRLSLCTTGRFQQATAPM</sequence>
<feature type="domain" description="Phosphoethanolamine transferase N-terminal" evidence="10">
    <location>
        <begin position="57"/>
        <end position="167"/>
    </location>
</feature>
<dbReference type="PANTHER" id="PTHR30443">
    <property type="entry name" value="INNER MEMBRANE PROTEIN"/>
    <property type="match status" value="1"/>
</dbReference>